<keyword evidence="3" id="KW-1185">Reference proteome</keyword>
<evidence type="ECO:0000313" key="2">
    <source>
        <dbReference type="EMBL" id="KAF4962142.1"/>
    </source>
</evidence>
<organism evidence="2 3">
    <name type="scientific">Fusarium sarcochroum</name>
    <dbReference type="NCBI Taxonomy" id="1208366"/>
    <lineage>
        <taxon>Eukaryota</taxon>
        <taxon>Fungi</taxon>
        <taxon>Dikarya</taxon>
        <taxon>Ascomycota</taxon>
        <taxon>Pezizomycotina</taxon>
        <taxon>Sordariomycetes</taxon>
        <taxon>Hypocreomycetidae</taxon>
        <taxon>Hypocreales</taxon>
        <taxon>Nectriaceae</taxon>
        <taxon>Fusarium</taxon>
        <taxon>Fusarium lateritium species complex</taxon>
    </lineage>
</organism>
<keyword evidence="1" id="KW-0472">Membrane</keyword>
<keyword evidence="1" id="KW-1133">Transmembrane helix</keyword>
<evidence type="ECO:0000256" key="1">
    <source>
        <dbReference type="SAM" id="Phobius"/>
    </source>
</evidence>
<name>A0A8H4TQM8_9HYPO</name>
<feature type="transmembrane region" description="Helical" evidence="1">
    <location>
        <begin position="118"/>
        <end position="142"/>
    </location>
</feature>
<dbReference type="OrthoDB" id="4987761at2759"/>
<reference evidence="2" key="2">
    <citation type="submission" date="2020-05" db="EMBL/GenBank/DDBJ databases">
        <authorList>
            <person name="Kim H.-S."/>
            <person name="Proctor R.H."/>
            <person name="Brown D.W."/>
        </authorList>
    </citation>
    <scope>NUCLEOTIDE SEQUENCE</scope>
    <source>
        <strain evidence="2">NRRL 20472</strain>
    </source>
</reference>
<reference evidence="2" key="1">
    <citation type="journal article" date="2020" name="BMC Genomics">
        <title>Correction to: Identification and distribution of gene clusters required for synthesis of sphingolipid metabolism inhibitors in diverse species of the filamentous fungus Fusarium.</title>
        <authorList>
            <person name="Kim H.S."/>
            <person name="Lohmar J.M."/>
            <person name="Busman M."/>
            <person name="Brown D.W."/>
            <person name="Naumann T.A."/>
            <person name="Divon H.H."/>
            <person name="Lysoe E."/>
            <person name="Uhlig S."/>
            <person name="Proctor R.H."/>
        </authorList>
    </citation>
    <scope>NUCLEOTIDE SEQUENCE</scope>
    <source>
        <strain evidence="2">NRRL 20472</strain>
    </source>
</reference>
<gene>
    <name evidence="2" type="ORF">FSARC_9759</name>
</gene>
<proteinExistence type="predicted"/>
<keyword evidence="1" id="KW-0812">Transmembrane</keyword>
<accession>A0A8H4TQM8</accession>
<evidence type="ECO:0000313" key="3">
    <source>
        <dbReference type="Proteomes" id="UP000622797"/>
    </source>
</evidence>
<protein>
    <submittedName>
        <fullName evidence="2">Uncharacterized protein</fullName>
    </submittedName>
</protein>
<dbReference type="Proteomes" id="UP000622797">
    <property type="component" value="Unassembled WGS sequence"/>
</dbReference>
<sequence length="184" mass="20543">MGSFILIISSHLKHSILLLYRALKHSLNWPLVFKVARPSSQALTNETLPRPGRLGPDLFESRIFNTTSKLKVQPYNKKYNVKYTSDNTYNPAMGNNLSSTIVPDTSGVVLSPEDRNSAIHLAVFWGASLYVCAMIFSTCALVDRWKGPYDRVRTTLGSVFAAILLSTAWPVVMAYLFMSPNVIE</sequence>
<dbReference type="EMBL" id="JABEXW010000565">
    <property type="protein sequence ID" value="KAF4962142.1"/>
    <property type="molecule type" value="Genomic_DNA"/>
</dbReference>
<feature type="transmembrane region" description="Helical" evidence="1">
    <location>
        <begin position="154"/>
        <end position="178"/>
    </location>
</feature>
<dbReference type="AlphaFoldDB" id="A0A8H4TQM8"/>
<comment type="caution">
    <text evidence="2">The sequence shown here is derived from an EMBL/GenBank/DDBJ whole genome shotgun (WGS) entry which is preliminary data.</text>
</comment>